<dbReference type="OrthoDB" id="425925at2759"/>
<evidence type="ECO:0000313" key="5">
    <source>
        <dbReference type="Proteomes" id="UP000663828"/>
    </source>
</evidence>
<evidence type="ECO:0000313" key="6">
    <source>
        <dbReference type="Proteomes" id="UP000663852"/>
    </source>
</evidence>
<dbReference type="EMBL" id="CAJNOJ010000115">
    <property type="protein sequence ID" value="CAF1142699.1"/>
    <property type="molecule type" value="Genomic_DNA"/>
</dbReference>
<gene>
    <name evidence="3" type="ORF">EDS130_LOCUS22178</name>
    <name evidence="4" type="ORF">XAT740_LOCUS23017</name>
</gene>
<feature type="compositionally biased region" description="Polar residues" evidence="1">
    <location>
        <begin position="206"/>
        <end position="241"/>
    </location>
</feature>
<dbReference type="Proteomes" id="UP000663828">
    <property type="component" value="Unassembled WGS sequence"/>
</dbReference>
<protein>
    <recommendedName>
        <fullName evidence="2">GRIP domain-containing protein</fullName>
    </recommendedName>
</protein>
<organism evidence="3 6">
    <name type="scientific">Adineta ricciae</name>
    <name type="common">Rotifer</name>
    <dbReference type="NCBI Taxonomy" id="249248"/>
    <lineage>
        <taxon>Eukaryota</taxon>
        <taxon>Metazoa</taxon>
        <taxon>Spiralia</taxon>
        <taxon>Gnathifera</taxon>
        <taxon>Rotifera</taxon>
        <taxon>Eurotatoria</taxon>
        <taxon>Bdelloidea</taxon>
        <taxon>Adinetida</taxon>
        <taxon>Adinetidae</taxon>
        <taxon>Adineta</taxon>
    </lineage>
</organism>
<feature type="region of interest" description="Disordered" evidence="1">
    <location>
        <begin position="203"/>
        <end position="241"/>
    </location>
</feature>
<evidence type="ECO:0000259" key="2">
    <source>
        <dbReference type="PROSITE" id="PS50913"/>
    </source>
</evidence>
<evidence type="ECO:0000313" key="3">
    <source>
        <dbReference type="EMBL" id="CAF1142699.1"/>
    </source>
</evidence>
<comment type="caution">
    <text evidence="3">The sequence shown here is derived from an EMBL/GenBank/DDBJ whole genome shotgun (WGS) entry which is preliminary data.</text>
</comment>
<sequence>MSFSLTLYNELNTKYNQLQIYYESIQTLIQNLLYHQKKKSDDNDLLTKLSKFEENTHEDSIIARLINESNEIRQCLESADESIVNKRLPISELQKNFQSSNSTRVEKQLVKNSLVSYFQTPIDKQQEVIPTLSVLVEFTQDEYDKAMNAISNNYANSTALARLSSWIGGGYPVRAKLSSSIQPDKSFTELLIQYVDQKLPTRFNPDVSNAKSSTNEQSNIEQNTSPSTQSLSINTDKLVTI</sequence>
<evidence type="ECO:0000313" key="4">
    <source>
        <dbReference type="EMBL" id="CAF1189223.1"/>
    </source>
</evidence>
<accession>A0A814S3G7</accession>
<dbReference type="AlphaFoldDB" id="A0A814S3G7"/>
<dbReference type="InterPro" id="IPR000237">
    <property type="entry name" value="GRIP_dom"/>
</dbReference>
<dbReference type="Proteomes" id="UP000663852">
    <property type="component" value="Unassembled WGS sequence"/>
</dbReference>
<evidence type="ECO:0000256" key="1">
    <source>
        <dbReference type="SAM" id="MobiDB-lite"/>
    </source>
</evidence>
<name>A0A814S3G7_ADIRI</name>
<feature type="domain" description="GRIP" evidence="2">
    <location>
        <begin position="100"/>
        <end position="149"/>
    </location>
</feature>
<reference evidence="3" key="1">
    <citation type="submission" date="2021-02" db="EMBL/GenBank/DDBJ databases">
        <authorList>
            <person name="Nowell W R."/>
        </authorList>
    </citation>
    <scope>NUCLEOTIDE SEQUENCE</scope>
</reference>
<proteinExistence type="predicted"/>
<dbReference type="PROSITE" id="PS50913">
    <property type="entry name" value="GRIP"/>
    <property type="match status" value="1"/>
</dbReference>
<dbReference type="EMBL" id="CAJNOR010001721">
    <property type="protein sequence ID" value="CAF1189223.1"/>
    <property type="molecule type" value="Genomic_DNA"/>
</dbReference>
<keyword evidence="5" id="KW-1185">Reference proteome</keyword>